<sequence>MHAQSARSGDLSAGRGRAKSRQLARLSTLAIAVTFRAVLAVSVRCGDPPVRPMAFRDRL</sequence>
<organism evidence="2 3">
    <name type="scientific">Mycobacterium kansasii</name>
    <dbReference type="NCBI Taxonomy" id="1768"/>
    <lineage>
        <taxon>Bacteria</taxon>
        <taxon>Bacillati</taxon>
        <taxon>Actinomycetota</taxon>
        <taxon>Actinomycetes</taxon>
        <taxon>Mycobacteriales</taxon>
        <taxon>Mycobacteriaceae</taxon>
        <taxon>Mycobacterium</taxon>
    </lineage>
</organism>
<dbReference type="EMBL" id="MVBN01000014">
    <property type="protein sequence ID" value="OOK64045.1"/>
    <property type="molecule type" value="Genomic_DNA"/>
</dbReference>
<reference evidence="2 3" key="1">
    <citation type="submission" date="2017-02" db="EMBL/GenBank/DDBJ databases">
        <title>Complete genome sequences of Mycobacterium kansasii strains isolated from rhesus macaques.</title>
        <authorList>
            <person name="Panda A."/>
            <person name="Nagaraj S."/>
            <person name="Zhao X."/>
            <person name="Tettelin H."/>
            <person name="Detolla L.J."/>
        </authorList>
    </citation>
    <scope>NUCLEOTIDE SEQUENCE [LARGE SCALE GENOMIC DNA]</scope>
    <source>
        <strain evidence="2 3">11-3469</strain>
    </source>
</reference>
<evidence type="ECO:0000313" key="3">
    <source>
        <dbReference type="Proteomes" id="UP000188532"/>
    </source>
</evidence>
<name>A0A1V3WAR6_MYCKA</name>
<proteinExistence type="predicted"/>
<comment type="caution">
    <text evidence="2">The sequence shown here is derived from an EMBL/GenBank/DDBJ whole genome shotgun (WGS) entry which is preliminary data.</text>
</comment>
<accession>A0A1V3WAR6</accession>
<dbReference type="AlphaFoldDB" id="A0A1V3WAR6"/>
<evidence type="ECO:0000256" key="1">
    <source>
        <dbReference type="SAM" id="MobiDB-lite"/>
    </source>
</evidence>
<dbReference type="Proteomes" id="UP000188532">
    <property type="component" value="Unassembled WGS sequence"/>
</dbReference>
<gene>
    <name evidence="2" type="ORF">BZL29_8344</name>
</gene>
<feature type="region of interest" description="Disordered" evidence="1">
    <location>
        <begin position="1"/>
        <end position="21"/>
    </location>
</feature>
<evidence type="ECO:0000313" key="2">
    <source>
        <dbReference type="EMBL" id="OOK64045.1"/>
    </source>
</evidence>
<protein>
    <submittedName>
        <fullName evidence="2">Uncharacterized protein</fullName>
    </submittedName>
</protein>